<dbReference type="Proteomes" id="UP000176902">
    <property type="component" value="Unassembled WGS sequence"/>
</dbReference>
<organism evidence="1 2">
    <name type="scientific">Candidatus Daviesbacteria bacterium RIFCSPHIGHO2_02_FULL_36_13</name>
    <dbReference type="NCBI Taxonomy" id="1797768"/>
    <lineage>
        <taxon>Bacteria</taxon>
        <taxon>Candidatus Daviesiibacteriota</taxon>
    </lineage>
</organism>
<dbReference type="STRING" id="1797768.A3C59_02520"/>
<sequence>MSVAKNKEGSAIELVQGDPILFLVQGCQDNTPSFHPALLVQGLVNDFRTFNWVQNIKYPQLVYQQSIKLLERYRAYA</sequence>
<dbReference type="AlphaFoldDB" id="A0A1F5JN04"/>
<gene>
    <name evidence="1" type="ORF">A3C59_02520</name>
</gene>
<reference evidence="1 2" key="1">
    <citation type="journal article" date="2016" name="Nat. Commun.">
        <title>Thousands of microbial genomes shed light on interconnected biogeochemical processes in an aquifer system.</title>
        <authorList>
            <person name="Anantharaman K."/>
            <person name="Brown C.T."/>
            <person name="Hug L.A."/>
            <person name="Sharon I."/>
            <person name="Castelle C.J."/>
            <person name="Probst A.J."/>
            <person name="Thomas B.C."/>
            <person name="Singh A."/>
            <person name="Wilkins M.J."/>
            <person name="Karaoz U."/>
            <person name="Brodie E.L."/>
            <person name="Williams K.H."/>
            <person name="Hubbard S.S."/>
            <person name="Banfield J.F."/>
        </authorList>
    </citation>
    <scope>NUCLEOTIDE SEQUENCE [LARGE SCALE GENOMIC DNA]</scope>
</reference>
<evidence type="ECO:0000313" key="1">
    <source>
        <dbReference type="EMBL" id="OGE29969.1"/>
    </source>
</evidence>
<dbReference type="EMBL" id="MFCV01000049">
    <property type="protein sequence ID" value="OGE29969.1"/>
    <property type="molecule type" value="Genomic_DNA"/>
</dbReference>
<accession>A0A1F5JN04</accession>
<proteinExistence type="predicted"/>
<name>A0A1F5JN04_9BACT</name>
<protein>
    <submittedName>
        <fullName evidence="1">Uncharacterized protein</fullName>
    </submittedName>
</protein>
<comment type="caution">
    <text evidence="1">The sequence shown here is derived from an EMBL/GenBank/DDBJ whole genome shotgun (WGS) entry which is preliminary data.</text>
</comment>
<evidence type="ECO:0000313" key="2">
    <source>
        <dbReference type="Proteomes" id="UP000176902"/>
    </source>
</evidence>